<dbReference type="EMBL" id="MKGL01000172">
    <property type="protein sequence ID" value="RNF04153.1"/>
    <property type="molecule type" value="Genomic_DNA"/>
</dbReference>
<keyword evidence="2" id="KW-1185">Reference proteome</keyword>
<accession>A0A3R7KA42</accession>
<evidence type="ECO:0000313" key="1">
    <source>
        <dbReference type="EMBL" id="RNF04153.1"/>
    </source>
</evidence>
<sequence length="295" mass="31796">MSAGDQADETLVRPLPVWLRDVIPSDSSAELPVTEGSALRDKSGDAPINGAGSVASEAFTHILAELRKQSVYMNEMRRALAKKEAYQTCFDVLTMVGVVVDAVCEGTMTHVRSTVEYTGLLSTVTLSFVSGELSIVVEEAEKDVNFSGMSFNGSCILGCHLAVGARGCRVIINVDPEKITDVTQLTLTARSEEKTRELYQALAALRGCDSSNSSLCLPTPPSPPRAGLTPALIPVDDCVLVPQPSAAQREVDMNSQSHLHVDYTPTMRYWRKPPLPQAETLLRGSVLVQNPSHGE</sequence>
<dbReference type="OMA" id="DAVCENP"/>
<dbReference type="Proteomes" id="UP000283634">
    <property type="component" value="Unassembled WGS sequence"/>
</dbReference>
<protein>
    <submittedName>
        <fullName evidence="1">Uncharacterized protein</fullName>
    </submittedName>
</protein>
<evidence type="ECO:0000313" key="2">
    <source>
        <dbReference type="Proteomes" id="UP000283634"/>
    </source>
</evidence>
<name>A0A3R7KA42_TRYRA</name>
<dbReference type="OrthoDB" id="253015at2759"/>
<comment type="caution">
    <text evidence="1">The sequence shown here is derived from an EMBL/GenBank/DDBJ whole genome shotgun (WGS) entry which is preliminary data.</text>
</comment>
<gene>
    <name evidence="1" type="ORF">TraAM80_05305</name>
</gene>
<dbReference type="RefSeq" id="XP_029237933.1">
    <property type="nucleotide sequence ID" value="XM_029382189.1"/>
</dbReference>
<reference evidence="1 2" key="1">
    <citation type="journal article" date="2018" name="BMC Genomics">
        <title>Genomic comparison of Trypanosoma conorhini and Trypanosoma rangeli to Trypanosoma cruzi strains of high and low virulence.</title>
        <authorList>
            <person name="Bradwell K.R."/>
            <person name="Koparde V.N."/>
            <person name="Matveyev A.V."/>
            <person name="Serrano M.G."/>
            <person name="Alves J.M."/>
            <person name="Parikh H."/>
            <person name="Huang B."/>
            <person name="Lee V."/>
            <person name="Espinosa-Alvarez O."/>
            <person name="Ortiz P.A."/>
            <person name="Costa-Martins A.G."/>
            <person name="Teixeira M.M."/>
            <person name="Buck G.A."/>
        </authorList>
    </citation>
    <scope>NUCLEOTIDE SEQUENCE [LARGE SCALE GENOMIC DNA]</scope>
    <source>
        <strain evidence="1 2">AM80</strain>
    </source>
</reference>
<proteinExistence type="predicted"/>
<organism evidence="1 2">
    <name type="scientific">Trypanosoma rangeli</name>
    <dbReference type="NCBI Taxonomy" id="5698"/>
    <lineage>
        <taxon>Eukaryota</taxon>
        <taxon>Discoba</taxon>
        <taxon>Euglenozoa</taxon>
        <taxon>Kinetoplastea</taxon>
        <taxon>Metakinetoplastina</taxon>
        <taxon>Trypanosomatida</taxon>
        <taxon>Trypanosomatidae</taxon>
        <taxon>Trypanosoma</taxon>
        <taxon>Herpetosoma</taxon>
    </lineage>
</organism>
<dbReference type="AlphaFoldDB" id="A0A3R7KA42"/>
<dbReference type="VEuPathDB" id="TriTrypDB:TRSC58_01128"/>
<dbReference type="GeneID" id="40329238"/>